<dbReference type="EMBL" id="PSKQ01000018">
    <property type="protein sequence ID" value="MBE8720855.1"/>
    <property type="molecule type" value="Genomic_DNA"/>
</dbReference>
<evidence type="ECO:0000313" key="2">
    <source>
        <dbReference type="Proteomes" id="UP000618319"/>
    </source>
</evidence>
<name>A0ABR9T682_9SPHI</name>
<dbReference type="RefSeq" id="WP_196940669.1">
    <property type="nucleotide sequence ID" value="NZ_MU158691.1"/>
</dbReference>
<accession>A0ABR9T682</accession>
<evidence type="ECO:0000313" key="1">
    <source>
        <dbReference type="EMBL" id="MBE8720855.1"/>
    </source>
</evidence>
<organism evidence="1 2">
    <name type="scientific">Sphingobacterium pedocola</name>
    <dbReference type="NCBI Taxonomy" id="2082722"/>
    <lineage>
        <taxon>Bacteria</taxon>
        <taxon>Pseudomonadati</taxon>
        <taxon>Bacteroidota</taxon>
        <taxon>Sphingobacteriia</taxon>
        <taxon>Sphingobacteriales</taxon>
        <taxon>Sphingobacteriaceae</taxon>
        <taxon>Sphingobacterium</taxon>
    </lineage>
</organism>
<comment type="caution">
    <text evidence="1">The sequence shown here is derived from an EMBL/GenBank/DDBJ whole genome shotgun (WGS) entry which is preliminary data.</text>
</comment>
<sequence>MLEPDKVVMNIIDIIENGKPIYKMATTIPGIAIESSFRILENGNYDLAMITQPEEHKKGINLDYFFCKPFCLVTQDGMHIFVYNHNVVRGSIGLDTSIPCKCNVEISSFKGDADDSLWNNSRQRAYIKYDSKTFNAYTSGLIFDHTTGSEDRGFYNAVTLKIDETELLFYHEQLENGTGLFVIWPKNKIDFDVFQPMVSATITAYGLLNGFYMLDSIYYITVKDLPNKSITSFYYENSKAGIQSGNPILDSGSYADIPETERKLTSTQFNKLVNLFLKDEDCQRTAYLLIEAGSLNDTAKASIGAVALETITRKICEKESDAKIIADSSLISGIKHKLKKVLKEYNEILTKEQFQLLTTKIDLMNSKPNSNKLTAPFDQLGILLSAEELECIKSRNFFLHGNLPKKKNSDLTNQELLSVMANRLVMLSAMLLLKSVGYDGYIIDRGITDVIKLRMVMQGLKVRGGNSLRHITKPNNLKED</sequence>
<dbReference type="Proteomes" id="UP000618319">
    <property type="component" value="Unassembled WGS sequence"/>
</dbReference>
<gene>
    <name evidence="1" type="ORF">C4F40_08990</name>
</gene>
<keyword evidence="2" id="KW-1185">Reference proteome</keyword>
<evidence type="ECO:0008006" key="3">
    <source>
        <dbReference type="Google" id="ProtNLM"/>
    </source>
</evidence>
<reference evidence="1 2" key="1">
    <citation type="submission" date="2018-02" db="EMBL/GenBank/DDBJ databases">
        <title>Sphingobacterium KA21.</title>
        <authorList>
            <person name="Vasarhelyi B.M."/>
            <person name="Deshmukh S."/>
            <person name="Balint B."/>
            <person name="Kukolya J."/>
        </authorList>
    </citation>
    <scope>NUCLEOTIDE SEQUENCE [LARGE SCALE GENOMIC DNA]</scope>
    <source>
        <strain evidence="1 2">Ka21</strain>
    </source>
</reference>
<protein>
    <recommendedName>
        <fullName evidence="3">ApeA N-terminal domain-containing protein</fullName>
    </recommendedName>
</protein>
<proteinExistence type="predicted"/>